<name>A0A5B6VID6_9ROSI</name>
<dbReference type="CDD" id="cd01647">
    <property type="entry name" value="RT_LTR"/>
    <property type="match status" value="1"/>
</dbReference>
<dbReference type="InterPro" id="IPR041373">
    <property type="entry name" value="RT_RNaseH"/>
</dbReference>
<evidence type="ECO:0000256" key="5">
    <source>
        <dbReference type="ARBA" id="ARBA00022801"/>
    </source>
</evidence>
<dbReference type="SUPFAM" id="SSF56672">
    <property type="entry name" value="DNA/RNA polymerases"/>
    <property type="match status" value="1"/>
</dbReference>
<reference evidence="9" key="1">
    <citation type="journal article" date="2019" name="Plant Biotechnol. J.">
        <title>Genome sequencing of the Australian wild diploid species Gossypium australe highlights disease resistance and delayed gland morphogenesis.</title>
        <authorList>
            <person name="Cai Y."/>
            <person name="Cai X."/>
            <person name="Wang Q."/>
            <person name="Wang P."/>
            <person name="Zhang Y."/>
            <person name="Cai C."/>
            <person name="Xu Y."/>
            <person name="Wang K."/>
            <person name="Zhou Z."/>
            <person name="Wang C."/>
            <person name="Geng S."/>
            <person name="Li B."/>
            <person name="Dong Q."/>
            <person name="Hou Y."/>
            <person name="Wang H."/>
            <person name="Ai P."/>
            <person name="Liu Z."/>
            <person name="Yi F."/>
            <person name="Sun M."/>
            <person name="An G."/>
            <person name="Cheng J."/>
            <person name="Zhang Y."/>
            <person name="Shi Q."/>
            <person name="Xie Y."/>
            <person name="Shi X."/>
            <person name="Chang Y."/>
            <person name="Huang F."/>
            <person name="Chen Y."/>
            <person name="Hong S."/>
            <person name="Mi L."/>
            <person name="Sun Q."/>
            <person name="Zhang L."/>
            <person name="Zhou B."/>
            <person name="Peng R."/>
            <person name="Zhang X."/>
            <person name="Liu F."/>
        </authorList>
    </citation>
    <scope>NUCLEOTIDE SEQUENCE [LARGE SCALE GENOMIC DNA]</scope>
    <source>
        <strain evidence="9">cv. PA1801</strain>
    </source>
</reference>
<evidence type="ECO:0000256" key="6">
    <source>
        <dbReference type="ARBA" id="ARBA00022918"/>
    </source>
</evidence>
<evidence type="ECO:0000259" key="7">
    <source>
        <dbReference type="Pfam" id="PF17917"/>
    </source>
</evidence>
<evidence type="ECO:0000256" key="4">
    <source>
        <dbReference type="ARBA" id="ARBA00022759"/>
    </source>
</evidence>
<proteinExistence type="predicted"/>
<evidence type="ECO:0000256" key="2">
    <source>
        <dbReference type="ARBA" id="ARBA00022695"/>
    </source>
</evidence>
<dbReference type="AlphaFoldDB" id="A0A5B6VID6"/>
<dbReference type="InterPro" id="IPR050951">
    <property type="entry name" value="Retrovirus_Pol_polyprotein"/>
</dbReference>
<accession>A0A5B6VID6</accession>
<dbReference type="Pfam" id="PF17917">
    <property type="entry name" value="RT_RNaseH"/>
    <property type="match status" value="1"/>
</dbReference>
<dbReference type="PANTHER" id="PTHR37984:SF5">
    <property type="entry name" value="PROTEIN NYNRIN-LIKE"/>
    <property type="match status" value="1"/>
</dbReference>
<dbReference type="Gene3D" id="3.30.70.270">
    <property type="match status" value="2"/>
</dbReference>
<protein>
    <submittedName>
        <fullName evidence="8">Reverse transcriptase</fullName>
    </submittedName>
</protein>
<gene>
    <name evidence="8" type="ORF">EPI10_014674</name>
</gene>
<keyword evidence="1" id="KW-0808">Transferase</keyword>
<organism evidence="8 9">
    <name type="scientific">Gossypium australe</name>
    <dbReference type="NCBI Taxonomy" id="47621"/>
    <lineage>
        <taxon>Eukaryota</taxon>
        <taxon>Viridiplantae</taxon>
        <taxon>Streptophyta</taxon>
        <taxon>Embryophyta</taxon>
        <taxon>Tracheophyta</taxon>
        <taxon>Spermatophyta</taxon>
        <taxon>Magnoliopsida</taxon>
        <taxon>eudicotyledons</taxon>
        <taxon>Gunneridae</taxon>
        <taxon>Pentapetalae</taxon>
        <taxon>rosids</taxon>
        <taxon>malvids</taxon>
        <taxon>Malvales</taxon>
        <taxon>Malvaceae</taxon>
        <taxon>Malvoideae</taxon>
        <taxon>Gossypium</taxon>
    </lineage>
</organism>
<dbReference type="Proteomes" id="UP000325315">
    <property type="component" value="Unassembled WGS sequence"/>
</dbReference>
<keyword evidence="3" id="KW-0540">Nuclease</keyword>
<keyword evidence="5" id="KW-0378">Hydrolase</keyword>
<comment type="caution">
    <text evidence="8">The sequence shown here is derived from an EMBL/GenBank/DDBJ whole genome shotgun (WGS) entry which is preliminary data.</text>
</comment>
<feature type="domain" description="Reverse transcriptase RNase H-like" evidence="7">
    <location>
        <begin position="321"/>
        <end position="405"/>
    </location>
</feature>
<keyword evidence="9" id="KW-1185">Reference proteome</keyword>
<evidence type="ECO:0000256" key="1">
    <source>
        <dbReference type="ARBA" id="ARBA00022679"/>
    </source>
</evidence>
<dbReference type="Gene3D" id="3.10.10.10">
    <property type="entry name" value="HIV Type 1 Reverse Transcriptase, subunit A, domain 1"/>
    <property type="match status" value="1"/>
</dbReference>
<evidence type="ECO:0000313" key="8">
    <source>
        <dbReference type="EMBL" id="KAA3468826.1"/>
    </source>
</evidence>
<dbReference type="OrthoDB" id="1002013at2759"/>
<dbReference type="GO" id="GO:0003964">
    <property type="term" value="F:RNA-directed DNA polymerase activity"/>
    <property type="evidence" value="ECO:0007669"/>
    <property type="project" value="UniProtKB-KW"/>
</dbReference>
<dbReference type="InterPro" id="IPR043128">
    <property type="entry name" value="Rev_trsase/Diguanyl_cyclase"/>
</dbReference>
<dbReference type="InterPro" id="IPR043502">
    <property type="entry name" value="DNA/RNA_pol_sf"/>
</dbReference>
<dbReference type="EMBL" id="SMMG02000006">
    <property type="protein sequence ID" value="KAA3468826.1"/>
    <property type="molecule type" value="Genomic_DNA"/>
</dbReference>
<keyword evidence="6 8" id="KW-0695">RNA-directed DNA polymerase</keyword>
<keyword evidence="4" id="KW-0255">Endonuclease</keyword>
<evidence type="ECO:0000256" key="3">
    <source>
        <dbReference type="ARBA" id="ARBA00022722"/>
    </source>
</evidence>
<dbReference type="PANTHER" id="PTHR37984">
    <property type="entry name" value="PROTEIN CBG26694"/>
    <property type="match status" value="1"/>
</dbReference>
<sequence length="412" mass="47508">MEDRRKKWALFLDSPEQLDYEDSENEPPSPVLSLHVLKRTRASNYEVGSSNQFLEFQYQGHQRNFSGIPPGSLQLVPGDQFSKYSSLGLTPNRSHDHMIPLLDENQVVRIKPYRYSAVQKTEIEKLIQEMLQAGVIRNNTSPFVSSIVMTTKSTHLKYKYHIHVIEELLDELGKTNFFSKLDLRSRYHQIRITHKGHYKFMIMPFGLTNAPSSFKSLMNQMFKPLLKRLVMEHLKHLREVLTLLRDNQLYAKKSKCSFGTTQVEYLGYTIAAGTVTMDRTKDLRGFLGLSGYYKRFIKGYDILAAPLTEAICKAPVLVLPDFQEEFCVETDASGQGVGPVLQQKGIPIAYFHKALGVRHQALSIYNKETMVVIMAIRKWHLYLVGRHFQIKIDQQSLRFLSDQQAITPYQQK</sequence>
<evidence type="ECO:0000313" key="9">
    <source>
        <dbReference type="Proteomes" id="UP000325315"/>
    </source>
</evidence>
<keyword evidence="2" id="KW-0548">Nucleotidyltransferase</keyword>